<dbReference type="EMBL" id="CP123385">
    <property type="protein sequence ID" value="XCC95984.1"/>
    <property type="molecule type" value="Genomic_DNA"/>
</dbReference>
<gene>
    <name evidence="2" type="ORF">PVT71_14880</name>
</gene>
<dbReference type="Gene3D" id="2.170.16.10">
    <property type="entry name" value="Hedgehog/Intein (Hint) domain"/>
    <property type="match status" value="1"/>
</dbReference>
<dbReference type="InterPro" id="IPR036844">
    <property type="entry name" value="Hint_dom_sf"/>
</dbReference>
<name>A0AAU8ANB4_9RHOB</name>
<evidence type="ECO:0000259" key="1">
    <source>
        <dbReference type="Pfam" id="PF13403"/>
    </source>
</evidence>
<dbReference type="SUPFAM" id="SSF51294">
    <property type="entry name" value="Hedgehog/intein (Hint) domain"/>
    <property type="match status" value="1"/>
</dbReference>
<dbReference type="AlphaFoldDB" id="A0AAU8ANB4"/>
<proteinExistence type="predicted"/>
<dbReference type="Pfam" id="PF13403">
    <property type="entry name" value="Hint_2"/>
    <property type="match status" value="1"/>
</dbReference>
<accession>A0AAU8ANB4</accession>
<reference evidence="2" key="1">
    <citation type="submission" date="2023-02" db="EMBL/GenBank/DDBJ databases">
        <title>Description and genomic characterization of Salipiger bruguierae sp. nov., isolated from the sediment of mangrove plant Bruguiera sexangula.</title>
        <authorList>
            <person name="Long M."/>
        </authorList>
    </citation>
    <scope>NUCLEOTIDE SEQUENCE</scope>
    <source>
        <strain evidence="2">H15</strain>
    </source>
</reference>
<sequence length="322" mass="34875">MAQEDIQVTPYNGSVAAADLLGSERNLLISNFGSPTTGTLEDGDGILGSGDDGATTFNGSPVTYIGSGTVTPGIDLGILGVSLGTPVDVVVFKAGGDTYFHYPAGEPNLLGNVFLVVDIDATPYTIFTPLCFTHGTEIRTPTGHRPIESLSAGDWVMDIHGDRQVIEWIGKTTLRIPDRPEYRKWHPVRVAANVFGRGVPYRPTWLSQQHRVLVRSALNELYFDEADCLAPIVRLADGKNIRIDRTVTEVTYFHILCAEHKVLSANGMPAESLHLGQVARCGVERAAFGEFEIEEEIASVPAAAPILRGFEARLLAGQYEQV</sequence>
<feature type="domain" description="Hedgehog/Intein (Hint)" evidence="1">
    <location>
        <begin position="131"/>
        <end position="276"/>
    </location>
</feature>
<dbReference type="InterPro" id="IPR028992">
    <property type="entry name" value="Hedgehog/Intein_dom"/>
</dbReference>
<protein>
    <submittedName>
        <fullName evidence="2">Hint domain-containing protein</fullName>
    </submittedName>
</protein>
<organism evidence="2">
    <name type="scientific">Alloyangia sp. H15</name>
    <dbReference type="NCBI Taxonomy" id="3029062"/>
    <lineage>
        <taxon>Bacteria</taxon>
        <taxon>Pseudomonadati</taxon>
        <taxon>Pseudomonadota</taxon>
        <taxon>Alphaproteobacteria</taxon>
        <taxon>Rhodobacterales</taxon>
        <taxon>Roseobacteraceae</taxon>
        <taxon>Alloyangia</taxon>
    </lineage>
</organism>
<evidence type="ECO:0000313" key="2">
    <source>
        <dbReference type="EMBL" id="XCC95984.1"/>
    </source>
</evidence>
<dbReference type="RefSeq" id="WP_353474851.1">
    <property type="nucleotide sequence ID" value="NZ_CP123385.1"/>
</dbReference>